<dbReference type="EMBL" id="JAWJAY010000459">
    <property type="protein sequence ID" value="MDV2887778.1"/>
    <property type="molecule type" value="Genomic_DNA"/>
</dbReference>
<comment type="caution">
    <text evidence="2">The sequence shown here is derived from an EMBL/GenBank/DDBJ whole genome shotgun (WGS) entry which is preliminary data.</text>
</comment>
<dbReference type="RefSeq" id="WP_323467936.1">
    <property type="nucleotide sequence ID" value="NZ_JAWJAY010000459.1"/>
</dbReference>
<dbReference type="PANTHER" id="PTHR30185">
    <property type="entry name" value="CRYPTIC BETA-GLUCOSIDE BGL OPERON ANTITERMINATOR"/>
    <property type="match status" value="1"/>
</dbReference>
<dbReference type="SUPFAM" id="SSF55804">
    <property type="entry name" value="Phoshotransferase/anion transport protein"/>
    <property type="match status" value="1"/>
</dbReference>
<gene>
    <name evidence="2" type="ORF">RYX45_21665</name>
</gene>
<keyword evidence="2" id="KW-0813">Transport</keyword>
<dbReference type="Pfam" id="PF00359">
    <property type="entry name" value="PTS_EIIA_2"/>
    <property type="match status" value="1"/>
</dbReference>
<evidence type="ECO:0000313" key="3">
    <source>
        <dbReference type="Proteomes" id="UP001285636"/>
    </source>
</evidence>
<dbReference type="InterPro" id="IPR016152">
    <property type="entry name" value="PTrfase/Anion_transptr"/>
</dbReference>
<name>A0AAJ2NSS2_ALKPS</name>
<sequence length="92" mass="10615">KETVISFLCDQLYKQQLVPDHFKALLLERESIAPTCYGNLVAIPHPIRAVTAETFWTVCTLVRPILWDEQQMVQFICLLNVKQGSHSDLDRM</sequence>
<reference evidence="2" key="1">
    <citation type="submission" date="2023-10" db="EMBL/GenBank/DDBJ databases">
        <title>Screening of Alkalihalophilus pseudofirmusBZ-TG-HK211 and Its Alleviation of Salt Stress on Rapeseed Growth.</title>
        <authorList>
            <person name="Zhao B."/>
            <person name="Guo T."/>
        </authorList>
    </citation>
    <scope>NUCLEOTIDE SEQUENCE</scope>
    <source>
        <strain evidence="2">BZ-TG-HK211</strain>
    </source>
</reference>
<dbReference type="InterPro" id="IPR002178">
    <property type="entry name" value="PTS_EIIA_type-2_dom"/>
</dbReference>
<dbReference type="InterPro" id="IPR050661">
    <property type="entry name" value="BglG_antiterminators"/>
</dbReference>
<evidence type="ECO:0000313" key="2">
    <source>
        <dbReference type="EMBL" id="MDV2887778.1"/>
    </source>
</evidence>
<dbReference type="AlphaFoldDB" id="A0AAJ2NSS2"/>
<organism evidence="2 3">
    <name type="scientific">Alkalihalophilus pseudofirmus</name>
    <name type="common">Bacillus pseudofirmus</name>
    <dbReference type="NCBI Taxonomy" id="79885"/>
    <lineage>
        <taxon>Bacteria</taxon>
        <taxon>Bacillati</taxon>
        <taxon>Bacillota</taxon>
        <taxon>Bacilli</taxon>
        <taxon>Bacillales</taxon>
        <taxon>Bacillaceae</taxon>
        <taxon>Alkalihalophilus</taxon>
    </lineage>
</organism>
<feature type="non-terminal residue" evidence="2">
    <location>
        <position position="92"/>
    </location>
</feature>
<evidence type="ECO:0000259" key="1">
    <source>
        <dbReference type="PROSITE" id="PS51094"/>
    </source>
</evidence>
<dbReference type="PROSITE" id="PS51094">
    <property type="entry name" value="PTS_EIIA_TYPE_2"/>
    <property type="match status" value="1"/>
</dbReference>
<dbReference type="PANTHER" id="PTHR30185:SF13">
    <property type="entry name" value="LICABCH OPERON REGULATOR-RELATED"/>
    <property type="match status" value="1"/>
</dbReference>
<dbReference type="Gene3D" id="3.40.930.10">
    <property type="entry name" value="Mannitol-specific EII, Chain A"/>
    <property type="match status" value="1"/>
</dbReference>
<keyword evidence="2" id="KW-0762">Sugar transport</keyword>
<feature type="non-terminal residue" evidence="2">
    <location>
        <position position="1"/>
    </location>
</feature>
<feature type="domain" description="PTS EIIA type-2" evidence="1">
    <location>
        <begin position="1"/>
        <end position="92"/>
    </location>
</feature>
<proteinExistence type="predicted"/>
<dbReference type="Proteomes" id="UP001285636">
    <property type="component" value="Unassembled WGS sequence"/>
</dbReference>
<accession>A0AAJ2NSS2</accession>
<protein>
    <submittedName>
        <fullName evidence="2">PTS sugar transporter subunit IIA</fullName>
    </submittedName>
</protein>